<gene>
    <name evidence="2" type="ORF">HPB52_012217</name>
</gene>
<comment type="caution">
    <text evidence="2">The sequence shown here is derived from an EMBL/GenBank/DDBJ whole genome shotgun (WGS) entry which is preliminary data.</text>
</comment>
<name>A0A9D4PVY8_RHISA</name>
<evidence type="ECO:0008006" key="4">
    <source>
        <dbReference type="Google" id="ProtNLM"/>
    </source>
</evidence>
<evidence type="ECO:0000256" key="1">
    <source>
        <dbReference type="SAM" id="SignalP"/>
    </source>
</evidence>
<accession>A0A9D4PVY8</accession>
<reference evidence="2" key="1">
    <citation type="journal article" date="2020" name="Cell">
        <title>Large-Scale Comparative Analyses of Tick Genomes Elucidate Their Genetic Diversity and Vector Capacities.</title>
        <authorList>
            <consortium name="Tick Genome and Microbiome Consortium (TIGMIC)"/>
            <person name="Jia N."/>
            <person name="Wang J."/>
            <person name="Shi W."/>
            <person name="Du L."/>
            <person name="Sun Y."/>
            <person name="Zhan W."/>
            <person name="Jiang J.F."/>
            <person name="Wang Q."/>
            <person name="Zhang B."/>
            <person name="Ji P."/>
            <person name="Bell-Sakyi L."/>
            <person name="Cui X.M."/>
            <person name="Yuan T.T."/>
            <person name="Jiang B.G."/>
            <person name="Yang W.F."/>
            <person name="Lam T.T."/>
            <person name="Chang Q.C."/>
            <person name="Ding S.J."/>
            <person name="Wang X.J."/>
            <person name="Zhu J.G."/>
            <person name="Ruan X.D."/>
            <person name="Zhao L."/>
            <person name="Wei J.T."/>
            <person name="Ye R.Z."/>
            <person name="Que T.C."/>
            <person name="Du C.H."/>
            <person name="Zhou Y.H."/>
            <person name="Cheng J.X."/>
            <person name="Dai P.F."/>
            <person name="Guo W.B."/>
            <person name="Han X.H."/>
            <person name="Huang E.J."/>
            <person name="Li L.F."/>
            <person name="Wei W."/>
            <person name="Gao Y.C."/>
            <person name="Liu J.Z."/>
            <person name="Shao H.Z."/>
            <person name="Wang X."/>
            <person name="Wang C.C."/>
            <person name="Yang T.C."/>
            <person name="Huo Q.B."/>
            <person name="Li W."/>
            <person name="Chen H.Y."/>
            <person name="Chen S.E."/>
            <person name="Zhou L.G."/>
            <person name="Ni X.B."/>
            <person name="Tian J.H."/>
            <person name="Sheng Y."/>
            <person name="Liu T."/>
            <person name="Pan Y.S."/>
            <person name="Xia L.Y."/>
            <person name="Li J."/>
            <person name="Zhao F."/>
            <person name="Cao W.C."/>
        </authorList>
    </citation>
    <scope>NUCLEOTIDE SEQUENCE</scope>
    <source>
        <strain evidence="2">Rsan-2018</strain>
    </source>
</reference>
<keyword evidence="1" id="KW-0732">Signal</keyword>
<dbReference type="EMBL" id="JABSTV010001250">
    <property type="protein sequence ID" value="KAH7956731.1"/>
    <property type="molecule type" value="Genomic_DNA"/>
</dbReference>
<evidence type="ECO:0000313" key="2">
    <source>
        <dbReference type="EMBL" id="KAH7956731.1"/>
    </source>
</evidence>
<feature type="signal peptide" evidence="1">
    <location>
        <begin position="1"/>
        <end position="15"/>
    </location>
</feature>
<organism evidence="2 3">
    <name type="scientific">Rhipicephalus sanguineus</name>
    <name type="common">Brown dog tick</name>
    <name type="synonym">Ixodes sanguineus</name>
    <dbReference type="NCBI Taxonomy" id="34632"/>
    <lineage>
        <taxon>Eukaryota</taxon>
        <taxon>Metazoa</taxon>
        <taxon>Ecdysozoa</taxon>
        <taxon>Arthropoda</taxon>
        <taxon>Chelicerata</taxon>
        <taxon>Arachnida</taxon>
        <taxon>Acari</taxon>
        <taxon>Parasitiformes</taxon>
        <taxon>Ixodida</taxon>
        <taxon>Ixodoidea</taxon>
        <taxon>Ixodidae</taxon>
        <taxon>Rhipicephalinae</taxon>
        <taxon>Rhipicephalus</taxon>
        <taxon>Rhipicephalus</taxon>
    </lineage>
</organism>
<feature type="chain" id="PRO_5039522760" description="Secreted protein" evidence="1">
    <location>
        <begin position="16"/>
        <end position="81"/>
    </location>
</feature>
<keyword evidence="3" id="KW-1185">Reference proteome</keyword>
<proteinExistence type="predicted"/>
<dbReference type="AlphaFoldDB" id="A0A9D4PVY8"/>
<evidence type="ECO:0000313" key="3">
    <source>
        <dbReference type="Proteomes" id="UP000821837"/>
    </source>
</evidence>
<protein>
    <recommendedName>
        <fullName evidence="4">Secreted protein</fullName>
    </recommendedName>
</protein>
<reference evidence="2" key="2">
    <citation type="submission" date="2021-09" db="EMBL/GenBank/DDBJ databases">
        <authorList>
            <person name="Jia N."/>
            <person name="Wang J."/>
            <person name="Shi W."/>
            <person name="Du L."/>
            <person name="Sun Y."/>
            <person name="Zhan W."/>
            <person name="Jiang J."/>
            <person name="Wang Q."/>
            <person name="Zhang B."/>
            <person name="Ji P."/>
            <person name="Sakyi L.B."/>
            <person name="Cui X."/>
            <person name="Yuan T."/>
            <person name="Jiang B."/>
            <person name="Yang W."/>
            <person name="Lam T.T.-Y."/>
            <person name="Chang Q."/>
            <person name="Ding S."/>
            <person name="Wang X."/>
            <person name="Zhu J."/>
            <person name="Ruan X."/>
            <person name="Zhao L."/>
            <person name="Wei J."/>
            <person name="Que T."/>
            <person name="Du C."/>
            <person name="Cheng J."/>
            <person name="Dai P."/>
            <person name="Han X."/>
            <person name="Huang E."/>
            <person name="Gao Y."/>
            <person name="Liu J."/>
            <person name="Shao H."/>
            <person name="Ye R."/>
            <person name="Li L."/>
            <person name="Wei W."/>
            <person name="Wang X."/>
            <person name="Wang C."/>
            <person name="Huo Q."/>
            <person name="Li W."/>
            <person name="Guo W."/>
            <person name="Chen H."/>
            <person name="Chen S."/>
            <person name="Zhou L."/>
            <person name="Zhou L."/>
            <person name="Ni X."/>
            <person name="Tian J."/>
            <person name="Zhou Y."/>
            <person name="Sheng Y."/>
            <person name="Liu T."/>
            <person name="Pan Y."/>
            <person name="Xia L."/>
            <person name="Li J."/>
            <person name="Zhao F."/>
            <person name="Cao W."/>
        </authorList>
    </citation>
    <scope>NUCLEOTIDE SEQUENCE</scope>
    <source>
        <strain evidence="2">Rsan-2018</strain>
        <tissue evidence="2">Larvae</tissue>
    </source>
</reference>
<dbReference type="Proteomes" id="UP000821837">
    <property type="component" value="Unassembled WGS sequence"/>
</dbReference>
<sequence>MAALLLRLGAAVNMAARLHSPFVAVNMAAPPHRGVGEAVNMATPCRRIHSFRISIELWARVRILLHIVQPHTVFFAGRLGT</sequence>